<reference evidence="5" key="1">
    <citation type="submission" date="2022-02" db="EMBL/GenBank/DDBJ databases">
        <authorList>
            <person name="Henning P.M."/>
            <person name="McCubbin A.G."/>
            <person name="Shore J.S."/>
        </authorList>
    </citation>
    <scope>NUCLEOTIDE SEQUENCE</scope>
    <source>
        <strain evidence="5">F60SS</strain>
        <tissue evidence="5">Leaves</tissue>
    </source>
</reference>
<feature type="region of interest" description="Disordered" evidence="3">
    <location>
        <begin position="195"/>
        <end position="221"/>
    </location>
</feature>
<dbReference type="OrthoDB" id="29523at2759"/>
<dbReference type="PROSITE" id="PS50174">
    <property type="entry name" value="G_PATCH"/>
    <property type="match status" value="1"/>
</dbReference>
<dbReference type="Pfam" id="PF25879">
    <property type="entry name" value="WHD_LYAR"/>
    <property type="match status" value="1"/>
</dbReference>
<dbReference type="GO" id="GO:0005730">
    <property type="term" value="C:nucleolus"/>
    <property type="evidence" value="ECO:0007669"/>
    <property type="project" value="TreeGrafter"/>
</dbReference>
<evidence type="ECO:0000256" key="2">
    <source>
        <dbReference type="ARBA" id="ARBA00023242"/>
    </source>
</evidence>
<feature type="domain" description="G-patch" evidence="4">
    <location>
        <begin position="15"/>
        <end position="61"/>
    </location>
</feature>
<dbReference type="Proteomes" id="UP001141552">
    <property type="component" value="Unassembled WGS sequence"/>
</dbReference>
<protein>
    <recommendedName>
        <fullName evidence="4">G-patch domain-containing protein</fullName>
    </recommendedName>
</protein>
<comment type="caution">
    <text evidence="5">The sequence shown here is derived from an EMBL/GenBank/DDBJ whole genome shotgun (WGS) entry which is preliminary data.</text>
</comment>
<comment type="subcellular location">
    <subcellularLocation>
        <location evidence="1">Nucleus</location>
    </subcellularLocation>
</comment>
<organism evidence="5 6">
    <name type="scientific">Turnera subulata</name>
    <dbReference type="NCBI Taxonomy" id="218843"/>
    <lineage>
        <taxon>Eukaryota</taxon>
        <taxon>Viridiplantae</taxon>
        <taxon>Streptophyta</taxon>
        <taxon>Embryophyta</taxon>
        <taxon>Tracheophyta</taxon>
        <taxon>Spermatophyta</taxon>
        <taxon>Magnoliopsida</taxon>
        <taxon>eudicotyledons</taxon>
        <taxon>Gunneridae</taxon>
        <taxon>Pentapetalae</taxon>
        <taxon>rosids</taxon>
        <taxon>fabids</taxon>
        <taxon>Malpighiales</taxon>
        <taxon>Passifloraceae</taxon>
        <taxon>Turnera</taxon>
    </lineage>
</organism>
<evidence type="ECO:0000259" key="4">
    <source>
        <dbReference type="PROSITE" id="PS50174"/>
    </source>
</evidence>
<evidence type="ECO:0000313" key="6">
    <source>
        <dbReference type="Proteomes" id="UP001141552"/>
    </source>
</evidence>
<dbReference type="InterPro" id="IPR058719">
    <property type="entry name" value="WHD_LYAR"/>
</dbReference>
<dbReference type="PANTHER" id="PTHR23149">
    <property type="entry name" value="G PATCH DOMAIN CONTAINING PROTEIN"/>
    <property type="match status" value="1"/>
</dbReference>
<name>A0A9Q0FWF0_9ROSI</name>
<feature type="region of interest" description="Disordered" evidence="3">
    <location>
        <begin position="251"/>
        <end position="298"/>
    </location>
</feature>
<sequence>MAAPEAPLRYVGIVRESPAFRLMKQMGWEEGEGLGKDKQGIKGYVRVQKKQDTAGVGVEKPNNWAFDTRQFDDILKRLQVQAVQNNDEVVEKDSSPVKAEADVPEEPVVKATRARGRYKRRERGKLVQAYSSKDLDGILVKKVEESPQSDPALDNAFEFEGEICFPGGTKVEDISPDWWGFKFGFVSGGFLGARSNKKKSKKTGGGQDHNERTAFHEEDQENLYKLVQDKATSGKQGLGIKDQPKKVAGVRFEGKKTTFGNSDDEDSAGEEEDYTDDDNYSDDSEQPSQEVKDIVESASIRKRKRDDVDEKIVGKDSSDCDRKVGLKKLCKQLLRQVPGESLKIKKLKILIDEQSSSVFSSFSSKRDAVAYLKKKLEGSQKFSVQGKRVSLASKS</sequence>
<dbReference type="Pfam" id="PF01585">
    <property type="entry name" value="G-patch"/>
    <property type="match status" value="1"/>
</dbReference>
<dbReference type="InterPro" id="IPR050656">
    <property type="entry name" value="PINX1"/>
</dbReference>
<feature type="compositionally biased region" description="Acidic residues" evidence="3">
    <location>
        <begin position="262"/>
        <end position="285"/>
    </location>
</feature>
<proteinExistence type="predicted"/>
<evidence type="ECO:0000256" key="3">
    <source>
        <dbReference type="SAM" id="MobiDB-lite"/>
    </source>
</evidence>
<keyword evidence="6" id="KW-1185">Reference proteome</keyword>
<keyword evidence="2" id="KW-0539">Nucleus</keyword>
<dbReference type="SMART" id="SM00443">
    <property type="entry name" value="G_patch"/>
    <property type="match status" value="1"/>
</dbReference>
<feature type="compositionally biased region" description="Basic and acidic residues" evidence="3">
    <location>
        <begin position="208"/>
        <end position="217"/>
    </location>
</feature>
<accession>A0A9Q0FWF0</accession>
<dbReference type="AlphaFoldDB" id="A0A9Q0FWF0"/>
<dbReference type="InterPro" id="IPR000467">
    <property type="entry name" value="G_patch_dom"/>
</dbReference>
<dbReference type="EMBL" id="JAKUCV010003389">
    <property type="protein sequence ID" value="KAJ4839149.1"/>
    <property type="molecule type" value="Genomic_DNA"/>
</dbReference>
<reference evidence="5" key="2">
    <citation type="journal article" date="2023" name="Plants (Basel)">
        <title>Annotation of the Turnera subulata (Passifloraceae) Draft Genome Reveals the S-Locus Evolved after the Divergence of Turneroideae from Passifloroideae in a Stepwise Manner.</title>
        <authorList>
            <person name="Henning P.M."/>
            <person name="Roalson E.H."/>
            <person name="Mir W."/>
            <person name="McCubbin A.G."/>
            <person name="Shore J.S."/>
        </authorList>
    </citation>
    <scope>NUCLEOTIDE SEQUENCE</scope>
    <source>
        <strain evidence="5">F60SS</strain>
    </source>
</reference>
<dbReference type="GO" id="GO:0003676">
    <property type="term" value="F:nucleic acid binding"/>
    <property type="evidence" value="ECO:0007669"/>
    <property type="project" value="InterPro"/>
</dbReference>
<gene>
    <name evidence="5" type="ORF">Tsubulata_008314</name>
</gene>
<evidence type="ECO:0000313" key="5">
    <source>
        <dbReference type="EMBL" id="KAJ4839149.1"/>
    </source>
</evidence>
<evidence type="ECO:0000256" key="1">
    <source>
        <dbReference type="ARBA" id="ARBA00004123"/>
    </source>
</evidence>
<dbReference type="PANTHER" id="PTHR23149:SF9">
    <property type="entry name" value="G PATCH DOMAIN-CONTAINING PROTEIN 4"/>
    <property type="match status" value="1"/>
</dbReference>